<evidence type="ECO:0000256" key="3">
    <source>
        <dbReference type="ARBA" id="ARBA00023242"/>
    </source>
</evidence>
<keyword evidence="2 4" id="KW-0694">RNA-binding</keyword>
<dbReference type="Gene3D" id="3.30.70.330">
    <property type="match status" value="3"/>
</dbReference>
<dbReference type="SUPFAM" id="SSF54928">
    <property type="entry name" value="RNA-binding domain, RBD"/>
    <property type="match status" value="2"/>
</dbReference>
<keyword evidence="8" id="KW-1185">Reference proteome</keyword>
<feature type="region of interest" description="Disordered" evidence="5">
    <location>
        <begin position="276"/>
        <end position="312"/>
    </location>
</feature>
<name>A0A0G4F1J0_VITBC</name>
<evidence type="ECO:0000256" key="5">
    <source>
        <dbReference type="SAM" id="MobiDB-lite"/>
    </source>
</evidence>
<dbReference type="EMBL" id="CDMY01000361">
    <property type="protein sequence ID" value="CEM05593.1"/>
    <property type="molecule type" value="Genomic_DNA"/>
</dbReference>
<feature type="region of interest" description="Disordered" evidence="5">
    <location>
        <begin position="354"/>
        <end position="376"/>
    </location>
</feature>
<evidence type="ECO:0000256" key="2">
    <source>
        <dbReference type="ARBA" id="ARBA00022884"/>
    </source>
</evidence>
<feature type="region of interest" description="Disordered" evidence="5">
    <location>
        <begin position="727"/>
        <end position="822"/>
    </location>
</feature>
<proteinExistence type="predicted"/>
<accession>A0A0G4F1J0</accession>
<feature type="compositionally biased region" description="Basic and acidic residues" evidence="5">
    <location>
        <begin position="737"/>
        <end position="764"/>
    </location>
</feature>
<protein>
    <recommendedName>
        <fullName evidence="6">RRM domain-containing protein</fullName>
    </recommendedName>
</protein>
<feature type="compositionally biased region" description="Basic residues" evidence="5">
    <location>
        <begin position="765"/>
        <end position="775"/>
    </location>
</feature>
<feature type="region of interest" description="Disordered" evidence="5">
    <location>
        <begin position="448"/>
        <end position="474"/>
    </location>
</feature>
<evidence type="ECO:0000313" key="7">
    <source>
        <dbReference type="EMBL" id="CEM05593.1"/>
    </source>
</evidence>
<dbReference type="PROSITE" id="PS50102">
    <property type="entry name" value="RRM"/>
    <property type="match status" value="2"/>
</dbReference>
<sequence>MHSLDAHRMNWLHVIRVTNVPNDVTATQLLSTLSQGFAKIFDDQTVTVLHVERDVPRNKRRGKNDPKSQNFLVEVGGLEQALPAVAILDDSRLLLPLHGGHGTETGRQRGERKRGRGKGDGTTMEVVMRAHLLADFVGQKSAKAGRIMLRNVPFAVTESDLRTALDTHGTISEVTVPKKVASDAAKGFAFVQFAGRESAEAALAHITEHPLTLNGRQVKADWAQDSRLYEHRKKLQPLLSQLEPLKPFRFPLAQALAQPGHSTSPTVRIKEEPVDGALATDDQPEPVEQPSKRQRVANKEVSPIQEDSDVMMPTQDEIDRMRHAALSAAKGEDTAGMAKQPDEEPDGTVIKLEGGSGEAGGGDVSDSIKADSGVRKGSDLSEGRTIFVRNLPYDATSDQLRELFSQFGRVLCAAIVKDKQGQPKGTAFIKFAHQQSADRVLAVEQEANSKLKDTQSAKGEEDKATTGGKRRDRRVDMQTGAFLPLEGLGIHLGGRRIHCFKAVAPAEVETLDSHRQERTALRQAKDRLMRLAKEGYIMPDSQDAKDMPKGDMKRREAAWAEKKVKLKNPNYAINPLRLSIRNLPLSVDPNGLRSAITSFLTSDDRGKAALRAPPSEWDEPQARLVDTVGLQDDKTLKKKAAASVKRVKLVRDQDRKTYVGSLGQEKVRRSKGFAFVDFGRHRVALATLRYLNNNPTVFAKQKRPIVEFAIEDKRALKYKEMRREKVKKRKAAALEKPATDEVQAEKEKMAAGGEPREDSTAEIKKKSRGQRQRERRRQERDTEEHQQTQDEPRATQKRKVEDIATDASAEAVNSHRGASAARYGIRWKKRTVHESDDLELSALARRKRKLNLLHTSTNNVTY</sequence>
<reference evidence="7 8" key="1">
    <citation type="submission" date="2014-11" db="EMBL/GenBank/DDBJ databases">
        <authorList>
            <person name="Zhu J."/>
            <person name="Qi W."/>
            <person name="Song R."/>
        </authorList>
    </citation>
    <scope>NUCLEOTIDE SEQUENCE [LARGE SCALE GENOMIC DNA]</scope>
</reference>
<dbReference type="Proteomes" id="UP000041254">
    <property type="component" value="Unassembled WGS sequence"/>
</dbReference>
<evidence type="ECO:0000259" key="6">
    <source>
        <dbReference type="PROSITE" id="PS50102"/>
    </source>
</evidence>
<dbReference type="InterPro" id="IPR012677">
    <property type="entry name" value="Nucleotide-bd_a/b_plait_sf"/>
</dbReference>
<organism evidence="7 8">
    <name type="scientific">Vitrella brassicaformis (strain CCMP3155)</name>
    <dbReference type="NCBI Taxonomy" id="1169540"/>
    <lineage>
        <taxon>Eukaryota</taxon>
        <taxon>Sar</taxon>
        <taxon>Alveolata</taxon>
        <taxon>Colpodellida</taxon>
        <taxon>Vitrellaceae</taxon>
        <taxon>Vitrella</taxon>
    </lineage>
</organism>
<gene>
    <name evidence="7" type="ORF">Vbra_2184</name>
</gene>
<dbReference type="SMART" id="SM00360">
    <property type="entry name" value="RRM"/>
    <property type="match status" value="3"/>
</dbReference>
<dbReference type="PANTHER" id="PTHR48039:SF1">
    <property type="entry name" value="RNA BINDING MOTIF PROTEIN 14 ISOFORM X1"/>
    <property type="match status" value="1"/>
</dbReference>
<evidence type="ECO:0000313" key="8">
    <source>
        <dbReference type="Proteomes" id="UP000041254"/>
    </source>
</evidence>
<evidence type="ECO:0000256" key="1">
    <source>
        <dbReference type="ARBA" id="ARBA00004123"/>
    </source>
</evidence>
<dbReference type="CDD" id="cd12416">
    <property type="entry name" value="RRM4_RBM28_like"/>
    <property type="match status" value="1"/>
</dbReference>
<dbReference type="AlphaFoldDB" id="A0A0G4F1J0"/>
<dbReference type="GO" id="GO:0005730">
    <property type="term" value="C:nucleolus"/>
    <property type="evidence" value="ECO:0007669"/>
    <property type="project" value="TreeGrafter"/>
</dbReference>
<feature type="domain" description="RRM" evidence="6">
    <location>
        <begin position="145"/>
        <end position="225"/>
    </location>
</feature>
<dbReference type="OMA" id="FTHRHAL"/>
<dbReference type="InParanoid" id="A0A0G4F1J0"/>
<dbReference type="GO" id="GO:0003729">
    <property type="term" value="F:mRNA binding"/>
    <property type="evidence" value="ECO:0007669"/>
    <property type="project" value="TreeGrafter"/>
</dbReference>
<dbReference type="OrthoDB" id="3945418at2759"/>
<dbReference type="VEuPathDB" id="CryptoDB:Vbra_2184"/>
<dbReference type="InterPro" id="IPR035979">
    <property type="entry name" value="RBD_domain_sf"/>
</dbReference>
<keyword evidence="3" id="KW-0539">Nucleus</keyword>
<feature type="region of interest" description="Disordered" evidence="5">
    <location>
        <begin position="329"/>
        <end position="348"/>
    </location>
</feature>
<feature type="region of interest" description="Disordered" evidence="5">
    <location>
        <begin position="98"/>
        <end position="121"/>
    </location>
</feature>
<comment type="subcellular location">
    <subcellularLocation>
        <location evidence="1">Nucleus</location>
    </subcellularLocation>
</comment>
<feature type="compositionally biased region" description="Gly residues" evidence="5">
    <location>
        <begin position="354"/>
        <end position="363"/>
    </location>
</feature>
<feature type="compositionally biased region" description="Basic and acidic residues" evidence="5">
    <location>
        <begin position="366"/>
        <end position="376"/>
    </location>
</feature>
<evidence type="ECO:0000256" key="4">
    <source>
        <dbReference type="PROSITE-ProRule" id="PRU00176"/>
    </source>
</evidence>
<feature type="compositionally biased region" description="Basic and acidic residues" evidence="5">
    <location>
        <begin position="448"/>
        <end position="464"/>
    </location>
</feature>
<feature type="compositionally biased region" description="Basic and acidic residues" evidence="5">
    <location>
        <begin position="776"/>
        <end position="802"/>
    </location>
</feature>
<dbReference type="Pfam" id="PF00076">
    <property type="entry name" value="RRM_1"/>
    <property type="match status" value="2"/>
</dbReference>
<feature type="domain" description="RRM" evidence="6">
    <location>
        <begin position="384"/>
        <end position="480"/>
    </location>
</feature>
<dbReference type="PhylomeDB" id="A0A0G4F1J0"/>
<dbReference type="STRING" id="1169540.A0A0G4F1J0"/>
<dbReference type="PANTHER" id="PTHR48039">
    <property type="entry name" value="RNA-BINDING MOTIF PROTEIN 14B"/>
    <property type="match status" value="1"/>
</dbReference>
<dbReference type="InterPro" id="IPR051945">
    <property type="entry name" value="RRM_MRD1_RNA_proc_ribogen"/>
</dbReference>
<dbReference type="InterPro" id="IPR000504">
    <property type="entry name" value="RRM_dom"/>
</dbReference>